<evidence type="ECO:0000313" key="2">
    <source>
        <dbReference type="Proteomes" id="UP000738349"/>
    </source>
</evidence>
<proteinExistence type="predicted"/>
<dbReference type="EMBL" id="JAGMUV010000008">
    <property type="protein sequence ID" value="KAH7146260.1"/>
    <property type="molecule type" value="Genomic_DNA"/>
</dbReference>
<name>A0A9P9EVV5_9HYPO</name>
<comment type="caution">
    <text evidence="1">The sequence shown here is derived from an EMBL/GenBank/DDBJ whole genome shotgun (WGS) entry which is preliminary data.</text>
</comment>
<dbReference type="OrthoDB" id="408743at2759"/>
<keyword evidence="2" id="KW-1185">Reference proteome</keyword>
<accession>A0A9P9EVV5</accession>
<gene>
    <name evidence="1" type="ORF">EDB81DRAFT_759550</name>
</gene>
<dbReference type="AlphaFoldDB" id="A0A9P9EVV5"/>
<reference evidence="1" key="1">
    <citation type="journal article" date="2021" name="Nat. Commun.">
        <title>Genetic determinants of endophytism in the Arabidopsis root mycobiome.</title>
        <authorList>
            <person name="Mesny F."/>
            <person name="Miyauchi S."/>
            <person name="Thiergart T."/>
            <person name="Pickel B."/>
            <person name="Atanasova L."/>
            <person name="Karlsson M."/>
            <person name="Huettel B."/>
            <person name="Barry K.W."/>
            <person name="Haridas S."/>
            <person name="Chen C."/>
            <person name="Bauer D."/>
            <person name="Andreopoulos W."/>
            <person name="Pangilinan J."/>
            <person name="LaButti K."/>
            <person name="Riley R."/>
            <person name="Lipzen A."/>
            <person name="Clum A."/>
            <person name="Drula E."/>
            <person name="Henrissat B."/>
            <person name="Kohler A."/>
            <person name="Grigoriev I.V."/>
            <person name="Martin F.M."/>
            <person name="Hacquard S."/>
        </authorList>
    </citation>
    <scope>NUCLEOTIDE SEQUENCE</scope>
    <source>
        <strain evidence="1">MPI-CAGE-AT-0147</strain>
    </source>
</reference>
<organism evidence="1 2">
    <name type="scientific">Dactylonectria macrodidyma</name>
    <dbReference type="NCBI Taxonomy" id="307937"/>
    <lineage>
        <taxon>Eukaryota</taxon>
        <taxon>Fungi</taxon>
        <taxon>Dikarya</taxon>
        <taxon>Ascomycota</taxon>
        <taxon>Pezizomycotina</taxon>
        <taxon>Sordariomycetes</taxon>
        <taxon>Hypocreomycetidae</taxon>
        <taxon>Hypocreales</taxon>
        <taxon>Nectriaceae</taxon>
        <taxon>Dactylonectria</taxon>
    </lineage>
</organism>
<protein>
    <submittedName>
        <fullName evidence="1">Uncharacterized protein</fullName>
    </submittedName>
</protein>
<dbReference type="Proteomes" id="UP000738349">
    <property type="component" value="Unassembled WGS sequence"/>
</dbReference>
<evidence type="ECO:0000313" key="1">
    <source>
        <dbReference type="EMBL" id="KAH7146260.1"/>
    </source>
</evidence>
<sequence length="180" mass="20204">MADTLPPPHINREGEYQPPAFYCDGSLIPTEYPESAVKIIKWYSRSTRFCMLESHGRVGDQAGLVRCRKGLGTRHLLRDQTGHQDKVDSPMTHQASCPTFTQKPCICAKNFSHREDKCKRPHNQTFNRKRVYQTYSFSCGPSSASFGGHLVRLVDHAGEGGFVLTVSERDVDESALRSST</sequence>